<dbReference type="EMBL" id="BMLZ01000001">
    <property type="protein sequence ID" value="GGP28407.1"/>
    <property type="molecule type" value="Genomic_DNA"/>
</dbReference>
<accession>A0AAV4K3I8</accession>
<dbReference type="PANTHER" id="PTHR36558:SF1">
    <property type="entry name" value="RESTRICTION ENDONUCLEASE DOMAIN-CONTAINING PROTEIN-RELATED"/>
    <property type="match status" value="1"/>
</dbReference>
<keyword evidence="3" id="KW-1185">Reference proteome</keyword>
<gene>
    <name evidence="2" type="ORF">GCM10008021_00580</name>
    <name evidence="1" type="ORF">GCM10010914_02010</name>
</gene>
<reference evidence="1" key="4">
    <citation type="submission" date="2023-08" db="EMBL/GenBank/DDBJ databases">
        <authorList>
            <person name="Sun Q."/>
            <person name="Zhou Y."/>
        </authorList>
    </citation>
    <scope>NUCLEOTIDE SEQUENCE</scope>
    <source>
        <strain evidence="2">CGMCC 1.8884</strain>
        <strain evidence="1">CGMCC 1.8885</strain>
    </source>
</reference>
<dbReference type="RefSeq" id="WP_017869377.1">
    <property type="nucleotide sequence ID" value="NZ_BMLZ01000001.1"/>
</dbReference>
<reference evidence="1" key="2">
    <citation type="journal article" date="2014" name="Int. J. Syst. Evol. Microbiol.">
        <title>Complete genome sequence of Corynebacterium casei LMG S-19264T (=DSM 44701T), isolated from a smear-ripened cheese.</title>
        <authorList>
            <consortium name="US DOE Joint Genome Institute (JGI-PGF)"/>
            <person name="Walter F."/>
            <person name="Albersmeier A."/>
            <person name="Kalinowski J."/>
            <person name="Ruckert C."/>
        </authorList>
    </citation>
    <scope>NUCLEOTIDE SEQUENCE</scope>
    <source>
        <strain evidence="1">CGMCC 1.8885</strain>
    </source>
</reference>
<dbReference type="GeneID" id="71201759"/>
<dbReference type="PANTHER" id="PTHR36558">
    <property type="entry name" value="GLR1098 PROTEIN"/>
    <property type="match status" value="1"/>
</dbReference>
<protein>
    <recommendedName>
        <fullName evidence="5">Uma2 family endonuclease</fullName>
    </recommendedName>
</protein>
<dbReference type="Proteomes" id="UP000652720">
    <property type="component" value="Unassembled WGS sequence"/>
</dbReference>
<name>A0AAV4K3I8_9DEIO</name>
<evidence type="ECO:0000313" key="3">
    <source>
        <dbReference type="Proteomes" id="UP000630135"/>
    </source>
</evidence>
<evidence type="ECO:0000313" key="2">
    <source>
        <dbReference type="EMBL" id="GGP28407.1"/>
    </source>
</evidence>
<organism evidence="1 4">
    <name type="scientific">Deinococcus wulumuqiensis</name>
    <dbReference type="NCBI Taxonomy" id="980427"/>
    <lineage>
        <taxon>Bacteria</taxon>
        <taxon>Thermotogati</taxon>
        <taxon>Deinococcota</taxon>
        <taxon>Deinococci</taxon>
        <taxon>Deinococcales</taxon>
        <taxon>Deinococcaceae</taxon>
        <taxon>Deinococcus</taxon>
    </lineage>
</organism>
<reference evidence="2" key="1">
    <citation type="journal article" date="2014" name="Int. J. Syst. Evol. Microbiol.">
        <title>Complete genome of a new Firmicutes species belonging to the dominant human colonic microbiota ('Ruminococcus bicirculans') reveals two chromosomes and a selective capacity to utilize plant glucans.</title>
        <authorList>
            <consortium name="NISC Comparative Sequencing Program"/>
            <person name="Wegmann U."/>
            <person name="Louis P."/>
            <person name="Goesmann A."/>
            <person name="Henrissat B."/>
            <person name="Duncan S.H."/>
            <person name="Flint H.J."/>
        </authorList>
    </citation>
    <scope>NUCLEOTIDE SEQUENCE</scope>
    <source>
        <strain evidence="2">CGMCC 1.8884</strain>
    </source>
</reference>
<comment type="caution">
    <text evidence="1">The sequence shown here is derived from an EMBL/GenBank/DDBJ whole genome shotgun (WGS) entry which is preliminary data.</text>
</comment>
<sequence>MPHGLSELYPDPERFDPGCTVKAERYRELPSLQAYLLVDSRSRGAAIWRREGQGWVFEVMGETFDLPCPAVTLNLADFYDGTSL</sequence>
<dbReference type="EMBL" id="BMMA01000001">
    <property type="protein sequence ID" value="GGI71474.1"/>
    <property type="molecule type" value="Genomic_DNA"/>
</dbReference>
<evidence type="ECO:0008006" key="5">
    <source>
        <dbReference type="Google" id="ProtNLM"/>
    </source>
</evidence>
<reference evidence="3" key="3">
    <citation type="journal article" date="2019" name="Int. J. Syst. Evol. Microbiol.">
        <title>The Global Catalogue of Microorganisms (GCM) 10K type strain sequencing project: providing services to taxonomists for standard genome sequencing and annotation.</title>
        <authorList>
            <consortium name="The Broad Institute Genomics Platform"/>
            <consortium name="The Broad Institute Genome Sequencing Center for Infectious Disease"/>
            <person name="Wu L."/>
            <person name="Ma J."/>
        </authorList>
    </citation>
    <scope>NUCLEOTIDE SEQUENCE [LARGE SCALE GENOMIC DNA]</scope>
    <source>
        <strain evidence="3">CGMCC 1.8884</strain>
    </source>
</reference>
<dbReference type="Proteomes" id="UP000630135">
    <property type="component" value="Unassembled WGS sequence"/>
</dbReference>
<dbReference type="AlphaFoldDB" id="A0AAV4K3I8"/>
<evidence type="ECO:0000313" key="4">
    <source>
        <dbReference type="Proteomes" id="UP000652720"/>
    </source>
</evidence>
<proteinExistence type="predicted"/>
<evidence type="ECO:0000313" key="1">
    <source>
        <dbReference type="EMBL" id="GGI71474.1"/>
    </source>
</evidence>